<dbReference type="InterPro" id="IPR036735">
    <property type="entry name" value="NGN_dom_sf"/>
</dbReference>
<keyword evidence="2" id="KW-0805">Transcription regulation</keyword>
<dbReference type="CDD" id="cd09895">
    <property type="entry name" value="NGN_SP_UpxY"/>
    <property type="match status" value="1"/>
</dbReference>
<evidence type="ECO:0000313" key="5">
    <source>
        <dbReference type="EMBL" id="ELR71225.1"/>
    </source>
</evidence>
<sequence length="167" mass="19420">MTHRKLKENWYIAYTLPHCERKAQKKLYNMGVETFLPLQKVVRQWSDRKKRLEVPLFPSYIFIRTDAHKRFNIIKLPELVQYVSFDGRPVTVSEELIYSLIKVTAGEVEVSNEIINVGGRVRIVEGKFQGVEGIVSQKNGKTRLVICIRALRRSVKMELPAQFVEVC</sequence>
<dbReference type="GO" id="GO:0031564">
    <property type="term" value="P:transcription antitermination"/>
    <property type="evidence" value="ECO:0007669"/>
    <property type="project" value="UniProtKB-KW"/>
</dbReference>
<comment type="caution">
    <text evidence="5">The sequence shown here is derived from an EMBL/GenBank/DDBJ whole genome shotgun (WGS) entry which is preliminary data.</text>
</comment>
<dbReference type="EMBL" id="AMZN01000044">
    <property type="protein sequence ID" value="ELR71225.1"/>
    <property type="molecule type" value="Genomic_DNA"/>
</dbReference>
<keyword evidence="1" id="KW-0889">Transcription antitermination</keyword>
<dbReference type="NCBIfam" id="NF033644">
    <property type="entry name" value="antiterm_UpxY"/>
    <property type="match status" value="1"/>
</dbReference>
<evidence type="ECO:0000256" key="3">
    <source>
        <dbReference type="ARBA" id="ARBA00023163"/>
    </source>
</evidence>
<dbReference type="InterPro" id="IPR006645">
    <property type="entry name" value="NGN-like_dom"/>
</dbReference>
<accession>L8JQU8</accession>
<dbReference type="Gene3D" id="3.30.70.940">
    <property type="entry name" value="NusG, N-terminal domain"/>
    <property type="match status" value="1"/>
</dbReference>
<dbReference type="GO" id="GO:0006354">
    <property type="term" value="P:DNA-templated transcription elongation"/>
    <property type="evidence" value="ECO:0007669"/>
    <property type="project" value="InterPro"/>
</dbReference>
<proteinExistence type="predicted"/>
<dbReference type="InterPro" id="IPR008991">
    <property type="entry name" value="Translation_prot_SH3-like_sf"/>
</dbReference>
<dbReference type="InterPro" id="IPR043425">
    <property type="entry name" value="NusG-like"/>
</dbReference>
<dbReference type="AlphaFoldDB" id="L8JQU8"/>
<dbReference type="eggNOG" id="COG0250">
    <property type="taxonomic scope" value="Bacteria"/>
</dbReference>
<evidence type="ECO:0000256" key="2">
    <source>
        <dbReference type="ARBA" id="ARBA00023015"/>
    </source>
</evidence>
<keyword evidence="3" id="KW-0804">Transcription</keyword>
<dbReference type="SUPFAM" id="SSF50104">
    <property type="entry name" value="Translation proteins SH3-like domain"/>
    <property type="match status" value="1"/>
</dbReference>
<dbReference type="PANTHER" id="PTHR30265">
    <property type="entry name" value="RHO-INTERACTING TRANSCRIPTION TERMINATION FACTOR NUSG"/>
    <property type="match status" value="1"/>
</dbReference>
<dbReference type="SUPFAM" id="SSF82679">
    <property type="entry name" value="N-utilization substance G protein NusG, N-terminal domain"/>
    <property type="match status" value="1"/>
</dbReference>
<dbReference type="Pfam" id="PF02357">
    <property type="entry name" value="NusG"/>
    <property type="match status" value="1"/>
</dbReference>
<keyword evidence="6" id="KW-1185">Reference proteome</keyword>
<evidence type="ECO:0000313" key="6">
    <source>
        <dbReference type="Proteomes" id="UP000011135"/>
    </source>
</evidence>
<dbReference type="SMART" id="SM00738">
    <property type="entry name" value="NGN"/>
    <property type="match status" value="1"/>
</dbReference>
<evidence type="ECO:0000259" key="4">
    <source>
        <dbReference type="SMART" id="SM00738"/>
    </source>
</evidence>
<gene>
    <name evidence="5" type="ORF">C900_03029</name>
</gene>
<dbReference type="Proteomes" id="UP000011135">
    <property type="component" value="Unassembled WGS sequence"/>
</dbReference>
<name>L8JQU8_9BACT</name>
<dbReference type="RefSeq" id="WP_009580366.1">
    <property type="nucleotide sequence ID" value="NZ_AMZN01000044.1"/>
</dbReference>
<organism evidence="5 6">
    <name type="scientific">Fulvivirga imtechensis AK7</name>
    <dbReference type="NCBI Taxonomy" id="1237149"/>
    <lineage>
        <taxon>Bacteria</taxon>
        <taxon>Pseudomonadati</taxon>
        <taxon>Bacteroidota</taxon>
        <taxon>Cytophagia</taxon>
        <taxon>Cytophagales</taxon>
        <taxon>Fulvivirgaceae</taxon>
        <taxon>Fulvivirga</taxon>
    </lineage>
</organism>
<evidence type="ECO:0000256" key="1">
    <source>
        <dbReference type="ARBA" id="ARBA00022814"/>
    </source>
</evidence>
<dbReference type="OrthoDB" id="9796143at2"/>
<protein>
    <submittedName>
        <fullName evidence="5">Transcriptional activator RfaH</fullName>
    </submittedName>
</protein>
<reference evidence="5 6" key="1">
    <citation type="submission" date="2012-12" db="EMBL/GenBank/DDBJ databases">
        <title>Genome assembly of Fulvivirga imtechensis AK7.</title>
        <authorList>
            <person name="Nupur N."/>
            <person name="Khatri I."/>
            <person name="Kumar R."/>
            <person name="Subramanian S."/>
            <person name="Pinnaka A."/>
        </authorList>
    </citation>
    <scope>NUCLEOTIDE SEQUENCE [LARGE SCALE GENOMIC DNA]</scope>
    <source>
        <strain evidence="5 6">AK7</strain>
    </source>
</reference>
<feature type="domain" description="NusG-like N-terminal" evidence="4">
    <location>
        <begin position="7"/>
        <end position="104"/>
    </location>
</feature>
<dbReference type="PANTHER" id="PTHR30265:SF4">
    <property type="entry name" value="KOW MOTIF FAMILY PROTEIN, EXPRESSED"/>
    <property type="match status" value="1"/>
</dbReference>
<dbReference type="STRING" id="1237149.C900_03029"/>